<dbReference type="Proteomes" id="UP000434957">
    <property type="component" value="Unassembled WGS sequence"/>
</dbReference>
<organism evidence="3 4">
    <name type="scientific">Phytophthora rubi</name>
    <dbReference type="NCBI Taxonomy" id="129364"/>
    <lineage>
        <taxon>Eukaryota</taxon>
        <taxon>Sar</taxon>
        <taxon>Stramenopiles</taxon>
        <taxon>Oomycota</taxon>
        <taxon>Peronosporomycetes</taxon>
        <taxon>Peronosporales</taxon>
        <taxon>Peronosporaceae</taxon>
        <taxon>Phytophthora</taxon>
    </lineage>
</organism>
<accession>A0A6A4EX39</accession>
<dbReference type="EMBL" id="QXFT01000858">
    <property type="protein sequence ID" value="KAE9334391.1"/>
    <property type="molecule type" value="Genomic_DNA"/>
</dbReference>
<evidence type="ECO:0000313" key="3">
    <source>
        <dbReference type="EMBL" id="KAE9334391.1"/>
    </source>
</evidence>
<feature type="region of interest" description="Disordered" evidence="1">
    <location>
        <begin position="1"/>
        <end position="55"/>
    </location>
</feature>
<name>A0A6A4EX39_9STRA</name>
<comment type="caution">
    <text evidence="3">The sequence shown here is derived from an EMBL/GenBank/DDBJ whole genome shotgun (WGS) entry which is preliminary data.</text>
</comment>
<proteinExistence type="predicted"/>
<dbReference type="EMBL" id="QXFU01000817">
    <property type="protein sequence ID" value="KAE9019568.1"/>
    <property type="molecule type" value="Genomic_DNA"/>
</dbReference>
<dbReference type="OrthoDB" id="10318298at2759"/>
<evidence type="ECO:0000313" key="4">
    <source>
        <dbReference type="Proteomes" id="UP000434957"/>
    </source>
</evidence>
<keyword evidence="4" id="KW-1185">Reference proteome</keyword>
<protein>
    <submittedName>
        <fullName evidence="3">Uncharacterized protein</fullName>
    </submittedName>
</protein>
<dbReference type="AlphaFoldDB" id="A0A6A4EX39"/>
<gene>
    <name evidence="2" type="ORF">PR002_g12766</name>
    <name evidence="3" type="ORF">PR003_g13547</name>
</gene>
<sequence length="93" mass="9828">MSVRLGGRSEDGREADSHSRICGEERRHSRPSTLESVDTDGTDGTGAKRTKADSTAQRLASLVELVTQDLNGDPSLLTAATQGQAPEVYDPSG</sequence>
<dbReference type="Proteomes" id="UP000435112">
    <property type="component" value="Unassembled WGS sequence"/>
</dbReference>
<evidence type="ECO:0000313" key="5">
    <source>
        <dbReference type="Proteomes" id="UP000435112"/>
    </source>
</evidence>
<feature type="compositionally biased region" description="Basic and acidic residues" evidence="1">
    <location>
        <begin position="7"/>
        <end position="27"/>
    </location>
</feature>
<evidence type="ECO:0000256" key="1">
    <source>
        <dbReference type="SAM" id="MobiDB-lite"/>
    </source>
</evidence>
<feature type="region of interest" description="Disordered" evidence="1">
    <location>
        <begin position="73"/>
        <end position="93"/>
    </location>
</feature>
<evidence type="ECO:0000313" key="2">
    <source>
        <dbReference type="EMBL" id="KAE9019568.1"/>
    </source>
</evidence>
<reference evidence="3 4" key="1">
    <citation type="submission" date="2018-08" db="EMBL/GenBank/DDBJ databases">
        <title>Genomic investigation of the strawberry pathogen Phytophthora fragariae indicates pathogenicity is determined by transcriptional variation in three key races.</title>
        <authorList>
            <person name="Adams T.M."/>
            <person name="Armitage A.D."/>
            <person name="Sobczyk M.K."/>
            <person name="Bates H.J."/>
            <person name="Dunwell J.M."/>
            <person name="Nellist C.F."/>
            <person name="Harrison R.J."/>
        </authorList>
    </citation>
    <scope>NUCLEOTIDE SEQUENCE [LARGE SCALE GENOMIC DNA]</scope>
    <source>
        <strain evidence="2 5">SCRP324</strain>
        <strain evidence="3 4">SCRP333</strain>
    </source>
</reference>